<evidence type="ECO:0000313" key="9">
    <source>
        <dbReference type="Proteomes" id="UP000007879"/>
    </source>
</evidence>
<evidence type="ECO:0000259" key="7">
    <source>
        <dbReference type="PROSITE" id="PS50132"/>
    </source>
</evidence>
<dbReference type="Gene3D" id="1.10.167.10">
    <property type="entry name" value="Regulator of G-protein Signalling 4, domain 2"/>
    <property type="match status" value="1"/>
</dbReference>
<dbReference type="Pfam" id="PF00412">
    <property type="entry name" value="LIM"/>
    <property type="match status" value="2"/>
</dbReference>
<feature type="compositionally biased region" description="Polar residues" evidence="5">
    <location>
        <begin position="316"/>
        <end position="350"/>
    </location>
</feature>
<keyword evidence="1 4" id="KW-0479">Metal-binding</keyword>
<dbReference type="SUPFAM" id="SSF48097">
    <property type="entry name" value="Regulator of G-protein signaling, RGS"/>
    <property type="match status" value="1"/>
</dbReference>
<dbReference type="InParanoid" id="A0A1X7VV31"/>
<feature type="compositionally biased region" description="Acidic residues" evidence="5">
    <location>
        <begin position="149"/>
        <end position="159"/>
    </location>
</feature>
<dbReference type="InterPro" id="IPR036305">
    <property type="entry name" value="RGS_sf"/>
</dbReference>
<dbReference type="PANTHER" id="PTHR10845:SF192">
    <property type="entry name" value="DOUBLE HIT, ISOFORM B"/>
    <property type="match status" value="1"/>
</dbReference>
<evidence type="ECO:0000256" key="5">
    <source>
        <dbReference type="SAM" id="MobiDB-lite"/>
    </source>
</evidence>
<feature type="compositionally biased region" description="Basic and acidic residues" evidence="5">
    <location>
        <begin position="50"/>
        <end position="67"/>
    </location>
</feature>
<dbReference type="AlphaFoldDB" id="A0A1X7VV31"/>
<keyword evidence="9" id="KW-1185">Reference proteome</keyword>
<dbReference type="PANTHER" id="PTHR10845">
    <property type="entry name" value="REGULATOR OF G PROTEIN SIGNALING"/>
    <property type="match status" value="1"/>
</dbReference>
<reference evidence="8" key="2">
    <citation type="submission" date="2017-05" db="UniProtKB">
        <authorList>
            <consortium name="EnsemblMetazoa"/>
        </authorList>
    </citation>
    <scope>IDENTIFICATION</scope>
</reference>
<name>A0A1X7VV31_AMPQE</name>
<dbReference type="Gene3D" id="2.10.110.10">
    <property type="entry name" value="Cysteine Rich Protein"/>
    <property type="match status" value="2"/>
</dbReference>
<evidence type="ECO:0000256" key="3">
    <source>
        <dbReference type="ARBA" id="ARBA00023038"/>
    </source>
</evidence>
<evidence type="ECO:0008006" key="10">
    <source>
        <dbReference type="Google" id="ProtNLM"/>
    </source>
</evidence>
<organism evidence="8">
    <name type="scientific">Amphimedon queenslandica</name>
    <name type="common">Sponge</name>
    <dbReference type="NCBI Taxonomy" id="400682"/>
    <lineage>
        <taxon>Eukaryota</taxon>
        <taxon>Metazoa</taxon>
        <taxon>Porifera</taxon>
        <taxon>Demospongiae</taxon>
        <taxon>Heteroscleromorpha</taxon>
        <taxon>Haplosclerida</taxon>
        <taxon>Niphatidae</taxon>
        <taxon>Amphimedon</taxon>
    </lineage>
</organism>
<protein>
    <recommendedName>
        <fullName evidence="10">RGS domain-containing protein</fullName>
    </recommendedName>
</protein>
<gene>
    <name evidence="8" type="primary">109581970</name>
</gene>
<feature type="domain" description="RGS" evidence="7">
    <location>
        <begin position="423"/>
        <end position="541"/>
    </location>
</feature>
<dbReference type="EnsemblMetazoa" id="Aqu2.1.43258_001">
    <property type="protein sequence ID" value="Aqu2.1.43258_001"/>
    <property type="gene ID" value="Aqu2.1.43258"/>
</dbReference>
<evidence type="ECO:0000313" key="8">
    <source>
        <dbReference type="EnsemblMetazoa" id="Aqu2.1.43258_001"/>
    </source>
</evidence>
<dbReference type="KEGG" id="aqu:109581970"/>
<dbReference type="SMART" id="SM00132">
    <property type="entry name" value="LIM"/>
    <property type="match status" value="2"/>
</dbReference>
<dbReference type="PROSITE" id="PS50023">
    <property type="entry name" value="LIM_DOMAIN_2"/>
    <property type="match status" value="1"/>
</dbReference>
<feature type="compositionally biased region" description="Low complexity" evidence="5">
    <location>
        <begin position="136"/>
        <end position="148"/>
    </location>
</feature>
<reference evidence="9" key="1">
    <citation type="journal article" date="2010" name="Nature">
        <title>The Amphimedon queenslandica genome and the evolution of animal complexity.</title>
        <authorList>
            <person name="Srivastava M."/>
            <person name="Simakov O."/>
            <person name="Chapman J."/>
            <person name="Fahey B."/>
            <person name="Gauthier M.E."/>
            <person name="Mitros T."/>
            <person name="Richards G.S."/>
            <person name="Conaco C."/>
            <person name="Dacre M."/>
            <person name="Hellsten U."/>
            <person name="Larroux C."/>
            <person name="Putnam N.H."/>
            <person name="Stanke M."/>
            <person name="Adamska M."/>
            <person name="Darling A."/>
            <person name="Degnan S.M."/>
            <person name="Oakley T.H."/>
            <person name="Plachetzki D.C."/>
            <person name="Zhai Y."/>
            <person name="Adamski M."/>
            <person name="Calcino A."/>
            <person name="Cummins S.F."/>
            <person name="Goodstein D.M."/>
            <person name="Harris C."/>
            <person name="Jackson D.J."/>
            <person name="Leys S.P."/>
            <person name="Shu S."/>
            <person name="Woodcroft B.J."/>
            <person name="Vervoort M."/>
            <person name="Kosik K.S."/>
            <person name="Manning G."/>
            <person name="Degnan B.M."/>
            <person name="Rokhsar D.S."/>
        </authorList>
    </citation>
    <scope>NUCLEOTIDE SEQUENCE [LARGE SCALE GENOMIC DNA]</scope>
</reference>
<dbReference type="STRING" id="400682.A0A1X7VV31"/>
<keyword evidence="2 4" id="KW-0862">Zinc</keyword>
<accession>A0A1X7VV31</accession>
<dbReference type="InterPro" id="IPR001781">
    <property type="entry name" value="Znf_LIM"/>
</dbReference>
<dbReference type="OrthoDB" id="10266999at2759"/>
<sequence>MASLALSPGHYNPKDKQQQQRRSATLSRLLATASVHPPSSKMAGGSSEASFRETLREAEKEQLDFTRVRRIQTLRYVAKEQRPTRSRAKSKSLHGSYQGKNRHPLKTYSKEEGNMPQPEKEDETEIQEISMQLRASFSSGSSSSCDNSQGEEEGEEGKEETEKEQTPISLCSKCQGFINRKDDAFILFGEDKLHLDCFKCGQCSQPVGSMEMFLVNVHGQPLCLVCTPSCHTCRNKILQNHVSVLKKDFHEDCLACSQCKQKFSLLTKVYASQGEPCCSKCISPVFSEKWSPLRFRSTSLPPVTSKLVTTDPPYSPVSQENGRANGKMSSLILSPSPSTDSGVSEATSNDGMAATDEATPPPAHHQLIVSAAAKPPVEVVTLNPKLESLTRSITLYSSASQPAIRPSYSEPNLNHDPSNVLSSLRSLLFDENGVTLFVNYCVANDIIEYIVFWLDVEHFKHFDGSNEDLKIFAHHIVTKYIGYYAEVPVPLPRDIQRDIFNKIESTPSQELFNDAQLHVYTQMEREFLSGFLKSQDGENYLKMLADRELHKLKQLCSSDEDLSGASLHATITNFDKRRLDTKFYIYEVEVQRGSNKYHIYRR</sequence>
<evidence type="ECO:0000256" key="4">
    <source>
        <dbReference type="PROSITE-ProRule" id="PRU00125"/>
    </source>
</evidence>
<dbReference type="PROSITE" id="PS00478">
    <property type="entry name" value="LIM_DOMAIN_1"/>
    <property type="match status" value="1"/>
</dbReference>
<dbReference type="PROSITE" id="PS50132">
    <property type="entry name" value="RGS"/>
    <property type="match status" value="1"/>
</dbReference>
<dbReference type="InterPro" id="IPR044926">
    <property type="entry name" value="RGS_subdomain_2"/>
</dbReference>
<evidence type="ECO:0000256" key="2">
    <source>
        <dbReference type="ARBA" id="ARBA00022833"/>
    </source>
</evidence>
<dbReference type="Proteomes" id="UP000007879">
    <property type="component" value="Unassembled WGS sequence"/>
</dbReference>
<evidence type="ECO:0000256" key="1">
    <source>
        <dbReference type="ARBA" id="ARBA00022723"/>
    </source>
</evidence>
<proteinExistence type="predicted"/>
<dbReference type="CDD" id="cd07440">
    <property type="entry name" value="RGS"/>
    <property type="match status" value="1"/>
</dbReference>
<feature type="region of interest" description="Disordered" evidence="5">
    <location>
        <begin position="306"/>
        <end position="361"/>
    </location>
</feature>
<evidence type="ECO:0000259" key="6">
    <source>
        <dbReference type="PROSITE" id="PS50023"/>
    </source>
</evidence>
<dbReference type="eggNOG" id="KOG1703">
    <property type="taxonomic scope" value="Eukaryota"/>
</dbReference>
<dbReference type="Pfam" id="PF00615">
    <property type="entry name" value="RGS"/>
    <property type="match status" value="1"/>
</dbReference>
<dbReference type="InterPro" id="IPR016137">
    <property type="entry name" value="RGS"/>
</dbReference>
<dbReference type="EnsemblMetazoa" id="XM_019996503.1">
    <property type="protein sequence ID" value="XP_019852062.1"/>
    <property type="gene ID" value="LOC109581970"/>
</dbReference>
<keyword evidence="3 4" id="KW-0440">LIM domain</keyword>
<feature type="domain" description="LIM zinc-binding" evidence="6">
    <location>
        <begin position="228"/>
        <end position="288"/>
    </location>
</feature>
<dbReference type="GO" id="GO:0046872">
    <property type="term" value="F:metal ion binding"/>
    <property type="evidence" value="ECO:0007669"/>
    <property type="project" value="UniProtKB-KW"/>
</dbReference>
<feature type="region of interest" description="Disordered" evidence="5">
    <location>
        <begin position="1"/>
        <end position="164"/>
    </location>
</feature>
<dbReference type="SMART" id="SM00315">
    <property type="entry name" value="RGS"/>
    <property type="match status" value="1"/>
</dbReference>